<dbReference type="InterPro" id="IPR005119">
    <property type="entry name" value="LysR_subst-bd"/>
</dbReference>
<dbReference type="EMBL" id="DXEQ01000121">
    <property type="protein sequence ID" value="HIX72229.1"/>
    <property type="molecule type" value="Genomic_DNA"/>
</dbReference>
<reference evidence="2" key="2">
    <citation type="submission" date="2021-04" db="EMBL/GenBank/DDBJ databases">
        <authorList>
            <person name="Gilroy R."/>
        </authorList>
    </citation>
    <scope>NUCLEOTIDE SEQUENCE</scope>
    <source>
        <strain evidence="2">ChiSxjej3B15-1167</strain>
    </source>
</reference>
<proteinExistence type="predicted"/>
<protein>
    <submittedName>
        <fullName evidence="2">LysR family transcriptional regulator</fullName>
    </submittedName>
</protein>
<comment type="caution">
    <text evidence="2">The sequence shown here is derived from an EMBL/GenBank/DDBJ whole genome shotgun (WGS) entry which is preliminary data.</text>
</comment>
<accession>A0A9D1X3R3</accession>
<feature type="domain" description="LysR substrate-binding" evidence="1">
    <location>
        <begin position="3"/>
        <end position="117"/>
    </location>
</feature>
<dbReference type="Proteomes" id="UP000886805">
    <property type="component" value="Unassembled WGS sequence"/>
</dbReference>
<dbReference type="AlphaFoldDB" id="A0A9D1X3R3"/>
<gene>
    <name evidence="2" type="ORF">H9849_04335</name>
</gene>
<reference evidence="2" key="1">
    <citation type="journal article" date="2021" name="PeerJ">
        <title>Extensive microbial diversity within the chicken gut microbiome revealed by metagenomics and culture.</title>
        <authorList>
            <person name="Gilroy R."/>
            <person name="Ravi A."/>
            <person name="Getino M."/>
            <person name="Pursley I."/>
            <person name="Horton D.L."/>
            <person name="Alikhan N.F."/>
            <person name="Baker D."/>
            <person name="Gharbi K."/>
            <person name="Hall N."/>
            <person name="Watson M."/>
            <person name="Adriaenssens E.M."/>
            <person name="Foster-Nyarko E."/>
            <person name="Jarju S."/>
            <person name="Secka A."/>
            <person name="Antonio M."/>
            <person name="Oren A."/>
            <person name="Chaudhuri R.R."/>
            <person name="La Ragione R."/>
            <person name="Hildebrand F."/>
            <person name="Pallen M.J."/>
        </authorList>
    </citation>
    <scope>NUCLEOTIDE SEQUENCE</scope>
    <source>
        <strain evidence="2">ChiSxjej3B15-1167</strain>
    </source>
</reference>
<sequence>KEVIRKEDLLNVPLICSRQAISRDRKDNEFAQWFGKDFDRLDIVTTFNLVYNAAIMVEAGIGYAITIDKIVYAGKDSSLCFRPLEPQLDSGLNVIWKKYQVFSSAAGLFLEKLRENFES</sequence>
<evidence type="ECO:0000313" key="3">
    <source>
        <dbReference type="Proteomes" id="UP000886805"/>
    </source>
</evidence>
<name>A0A9D1X3R3_9FIRM</name>
<dbReference type="Pfam" id="PF03466">
    <property type="entry name" value="LysR_substrate"/>
    <property type="match status" value="1"/>
</dbReference>
<dbReference type="SUPFAM" id="SSF53850">
    <property type="entry name" value="Periplasmic binding protein-like II"/>
    <property type="match status" value="1"/>
</dbReference>
<organism evidence="2 3">
    <name type="scientific">Candidatus Anaerobutyricum stercoripullorum</name>
    <dbReference type="NCBI Taxonomy" id="2838456"/>
    <lineage>
        <taxon>Bacteria</taxon>
        <taxon>Bacillati</taxon>
        <taxon>Bacillota</taxon>
        <taxon>Clostridia</taxon>
        <taxon>Lachnospirales</taxon>
        <taxon>Lachnospiraceae</taxon>
        <taxon>Anaerobutyricum</taxon>
    </lineage>
</organism>
<evidence type="ECO:0000313" key="2">
    <source>
        <dbReference type="EMBL" id="HIX72229.1"/>
    </source>
</evidence>
<evidence type="ECO:0000259" key="1">
    <source>
        <dbReference type="Pfam" id="PF03466"/>
    </source>
</evidence>
<feature type="non-terminal residue" evidence="2">
    <location>
        <position position="1"/>
    </location>
</feature>